<dbReference type="GO" id="GO:0005525">
    <property type="term" value="F:GTP binding"/>
    <property type="evidence" value="ECO:0007669"/>
    <property type="project" value="InterPro"/>
</dbReference>
<dbReference type="AlphaFoldDB" id="A0A845F1A4"/>
<accession>A0A845F1A4</accession>
<organism evidence="2 3">
    <name type="scientific">Guptibacillus hwajinpoensis</name>
    <dbReference type="NCBI Taxonomy" id="208199"/>
    <lineage>
        <taxon>Bacteria</taxon>
        <taxon>Bacillati</taxon>
        <taxon>Bacillota</taxon>
        <taxon>Bacilli</taxon>
        <taxon>Bacillales</taxon>
        <taxon>Guptibacillaceae</taxon>
        <taxon>Guptibacillus</taxon>
    </lineage>
</organism>
<evidence type="ECO:0000259" key="1">
    <source>
        <dbReference type="Pfam" id="PF03205"/>
    </source>
</evidence>
<name>A0A845F1A4_9BACL</name>
<evidence type="ECO:0000313" key="3">
    <source>
        <dbReference type="Proteomes" id="UP000447833"/>
    </source>
</evidence>
<dbReference type="InterPro" id="IPR052539">
    <property type="entry name" value="MGD_biosynthesis_adapter"/>
</dbReference>
<dbReference type="PANTHER" id="PTHR40072:SF1">
    <property type="entry name" value="MOLYBDOPTERIN-GUANINE DINUCLEOTIDE BIOSYNTHESIS ADAPTER PROTEIN"/>
    <property type="match status" value="1"/>
</dbReference>
<feature type="domain" description="Molybdopterin-guanine dinucleotide biosynthesis protein B (MobB)" evidence="1">
    <location>
        <begin position="9"/>
        <end position="136"/>
    </location>
</feature>
<proteinExistence type="predicted"/>
<dbReference type="SUPFAM" id="SSF52540">
    <property type="entry name" value="P-loop containing nucleoside triphosphate hydrolases"/>
    <property type="match status" value="1"/>
</dbReference>
<evidence type="ECO:0000313" key="2">
    <source>
        <dbReference type="EMBL" id="MYL64752.1"/>
    </source>
</evidence>
<dbReference type="GO" id="GO:0006777">
    <property type="term" value="P:Mo-molybdopterin cofactor biosynthetic process"/>
    <property type="evidence" value="ECO:0007669"/>
    <property type="project" value="InterPro"/>
</dbReference>
<comment type="caution">
    <text evidence="2">The sequence shown here is derived from an EMBL/GenBank/DDBJ whole genome shotgun (WGS) entry which is preliminary data.</text>
</comment>
<dbReference type="EMBL" id="WMEY01000004">
    <property type="protein sequence ID" value="MYL64752.1"/>
    <property type="molecule type" value="Genomic_DNA"/>
</dbReference>
<dbReference type="InterPro" id="IPR027417">
    <property type="entry name" value="P-loop_NTPase"/>
</dbReference>
<dbReference type="Pfam" id="PF03205">
    <property type="entry name" value="MobB"/>
    <property type="match status" value="1"/>
</dbReference>
<reference evidence="2 3" key="1">
    <citation type="submission" date="2019-11" db="EMBL/GenBank/DDBJ databases">
        <title>Genome sequences of 17 halophilic strains isolated from different environments.</title>
        <authorList>
            <person name="Furrow R.E."/>
        </authorList>
    </citation>
    <scope>NUCLEOTIDE SEQUENCE [LARGE SCALE GENOMIC DNA]</scope>
    <source>
        <strain evidence="2 3">22506_14_FS</strain>
    </source>
</reference>
<dbReference type="Proteomes" id="UP000447833">
    <property type="component" value="Unassembled WGS sequence"/>
</dbReference>
<dbReference type="Gene3D" id="3.40.50.300">
    <property type="entry name" value="P-loop containing nucleotide triphosphate hydrolases"/>
    <property type="match status" value="1"/>
</dbReference>
<dbReference type="PANTHER" id="PTHR40072">
    <property type="entry name" value="MOLYBDOPTERIN-GUANINE DINUCLEOTIDE BIOSYNTHESIS ADAPTER PROTEIN-RELATED"/>
    <property type="match status" value="1"/>
</dbReference>
<dbReference type="NCBIfam" id="TIGR00176">
    <property type="entry name" value="mobB"/>
    <property type="match status" value="1"/>
</dbReference>
<sequence length="170" mass="18878">MGYVVKTPVIQVVGYQNSGKTLFAEKMIEQASSHGIKVGVIKHHGHGRPDVYDEKKDTGRHRNAGAVVTGVSGGGMVSIHATQGSEWELEQLIRLYDSFDLDLILVEGFKEESYPKIVLVRNKDDLHLLNKNHIIGTIMKEAPDVSVDNSYLYDQMNDCIEDVLKDVRGG</sequence>
<protein>
    <submittedName>
        <fullName evidence="2">Molybdopterin-guanine dinucleotide biosynthesis protein B</fullName>
    </submittedName>
</protein>
<dbReference type="CDD" id="cd03116">
    <property type="entry name" value="MobB"/>
    <property type="match status" value="1"/>
</dbReference>
<gene>
    <name evidence="2" type="primary">mobB</name>
    <name evidence="2" type="ORF">GLW07_15440</name>
</gene>
<dbReference type="InterPro" id="IPR004435">
    <property type="entry name" value="MobB_dom"/>
</dbReference>